<evidence type="ECO:0000256" key="9">
    <source>
        <dbReference type="ARBA" id="ARBA00022658"/>
    </source>
</evidence>
<keyword evidence="20" id="KW-1185">Reference proteome</keyword>
<keyword evidence="13" id="KW-0106">Calcium</keyword>
<feature type="region of interest" description="Disordered" evidence="17">
    <location>
        <begin position="225"/>
        <end position="262"/>
    </location>
</feature>
<sequence>MVDASPSRVGHIRGFSAHSLFVSADSVFSVAVMFFQMCRSRTALTSWLILLVQLLCLEAVPISMDKTKLEDTEPKAEEAPASVDTGLHYDRYLREVIDFLEKDQHFREKLHNTDMEDIKQGKLAKELDFVSHHVRTKLDELKRQEVSRLRTLIKAKQDLEGGNDIAVDHQALLKQFEYLNHMNPHTFEVEDLDRLIRSATNDLENFDKERHEEFKKYEMLKEHDRQEHLKTLDEEERKKEEEHYDEMKKKHADHPKVNHPGSQNQLKEVWEEADGLDPEDFDPKTFFKLHDSNGDGYFDEQELEALFTKELEKIYDPTNEEDDMVEMEEERLRMREHVMNEVDSNKDRLVSLDEFLVATKKKEFLEPDSWETLEQNQAYTDEEMREFEEHLVQQEEDLNQKAVDLQKQRQELEKQQEQLNAQKVELQQAVEHMERLKTLKVEPPPEVHIEGNAIPEVHGYENALPPGHGATSKEHQSPPQEQLEPLQAHPEGADQNQGQHGLPQTQHHLPPGHQEIHRDPNSP</sequence>
<evidence type="ECO:0000313" key="20">
    <source>
        <dbReference type="Proteomes" id="UP000694546"/>
    </source>
</evidence>
<keyword evidence="8" id="KW-0597">Phosphoprotein</keyword>
<feature type="compositionally biased region" description="Low complexity" evidence="17">
    <location>
        <begin position="477"/>
        <end position="490"/>
    </location>
</feature>
<keyword evidence="11" id="KW-0732">Signal</keyword>
<feature type="compositionally biased region" description="Basic and acidic residues" evidence="17">
    <location>
        <begin position="437"/>
        <end position="449"/>
    </location>
</feature>
<evidence type="ECO:0000256" key="5">
    <source>
        <dbReference type="ARBA" id="ARBA00008063"/>
    </source>
</evidence>
<dbReference type="SUPFAM" id="SSF47473">
    <property type="entry name" value="EF-hand"/>
    <property type="match status" value="1"/>
</dbReference>
<keyword evidence="14" id="KW-0333">Golgi apparatus</keyword>
<evidence type="ECO:0000256" key="13">
    <source>
        <dbReference type="ARBA" id="ARBA00022837"/>
    </source>
</evidence>
<feature type="region of interest" description="Disordered" evidence="17">
    <location>
        <begin position="437"/>
        <end position="523"/>
    </location>
</feature>
<dbReference type="GeneTree" id="ENSGT00390000001927"/>
<dbReference type="Ensembl" id="ENSGMOT00000036754.1">
    <property type="protein sequence ID" value="ENSGMOP00000064742.1"/>
    <property type="gene ID" value="ENSGMOG00000008982.2"/>
</dbReference>
<evidence type="ECO:0000256" key="2">
    <source>
        <dbReference type="ARBA" id="ARBA00004496"/>
    </source>
</evidence>
<feature type="domain" description="EF-hand" evidence="18">
    <location>
        <begin position="278"/>
        <end position="313"/>
    </location>
</feature>
<gene>
    <name evidence="19" type="primary">nucb2a</name>
</gene>
<reference evidence="19" key="2">
    <citation type="submission" date="2025-09" db="UniProtKB">
        <authorList>
            <consortium name="Ensembl"/>
        </authorList>
    </citation>
    <scope>IDENTIFICATION</scope>
</reference>
<dbReference type="AlphaFoldDB" id="A0A8C5CST8"/>
<keyword evidence="16" id="KW-0472">Membrane</keyword>
<dbReference type="GO" id="GO:0005509">
    <property type="term" value="F:calcium ion binding"/>
    <property type="evidence" value="ECO:0007669"/>
    <property type="project" value="InterPro"/>
</dbReference>
<keyword evidence="9" id="KW-0344">Guanine-nucleotide releasing factor</keyword>
<dbReference type="Pfam" id="PF25434">
    <property type="entry name" value="NUCB1_N"/>
    <property type="match status" value="1"/>
</dbReference>
<evidence type="ECO:0000256" key="16">
    <source>
        <dbReference type="ARBA" id="ARBA00023136"/>
    </source>
</evidence>
<dbReference type="InterPro" id="IPR011992">
    <property type="entry name" value="EF-hand-dom_pair"/>
</dbReference>
<keyword evidence="6" id="KW-0963">Cytoplasm</keyword>
<dbReference type="GO" id="GO:0005085">
    <property type="term" value="F:guanyl-nucleotide exchange factor activity"/>
    <property type="evidence" value="ECO:0007669"/>
    <property type="project" value="UniProtKB-KW"/>
</dbReference>
<evidence type="ECO:0000313" key="19">
    <source>
        <dbReference type="Ensembl" id="ENSGMOP00000064742.1"/>
    </source>
</evidence>
<dbReference type="GO" id="GO:0070062">
    <property type="term" value="C:extracellular exosome"/>
    <property type="evidence" value="ECO:0007669"/>
    <property type="project" value="TreeGrafter"/>
</dbReference>
<dbReference type="Proteomes" id="UP000694546">
    <property type="component" value="Chromosome 14"/>
</dbReference>
<name>A0A8C5CST8_GADMO</name>
<dbReference type="GO" id="GO:0005793">
    <property type="term" value="C:endoplasmic reticulum-Golgi intermediate compartment"/>
    <property type="evidence" value="ECO:0007669"/>
    <property type="project" value="TreeGrafter"/>
</dbReference>
<evidence type="ECO:0000256" key="1">
    <source>
        <dbReference type="ARBA" id="ARBA00004170"/>
    </source>
</evidence>
<keyword evidence="15" id="KW-0238">DNA-binding</keyword>
<accession>A0A8C5CST8</accession>
<protein>
    <submittedName>
        <fullName evidence="19">Nucleobindin 2a</fullName>
    </submittedName>
</protein>
<evidence type="ECO:0000256" key="3">
    <source>
        <dbReference type="ARBA" id="ARBA00004555"/>
    </source>
</evidence>
<dbReference type="GO" id="GO:0003677">
    <property type="term" value="F:DNA binding"/>
    <property type="evidence" value="ECO:0007669"/>
    <property type="project" value="UniProtKB-KW"/>
</dbReference>
<dbReference type="GO" id="GO:0005794">
    <property type="term" value="C:Golgi apparatus"/>
    <property type="evidence" value="ECO:0007669"/>
    <property type="project" value="UniProtKB-SubCell"/>
</dbReference>
<dbReference type="PROSITE" id="PS00018">
    <property type="entry name" value="EF_HAND_1"/>
    <property type="match status" value="1"/>
</dbReference>
<evidence type="ECO:0000256" key="17">
    <source>
        <dbReference type="SAM" id="MobiDB-lite"/>
    </source>
</evidence>
<comment type="similarity">
    <text evidence="5">Belongs to the nucleobindin family.</text>
</comment>
<evidence type="ECO:0000256" key="10">
    <source>
        <dbReference type="ARBA" id="ARBA00022723"/>
    </source>
</evidence>
<dbReference type="PANTHER" id="PTHR19237">
    <property type="entry name" value="NUCLEOBINDIN"/>
    <property type="match status" value="1"/>
</dbReference>
<feature type="compositionally biased region" description="Basic and acidic residues" evidence="17">
    <location>
        <begin position="225"/>
        <end position="248"/>
    </location>
</feature>
<dbReference type="Pfam" id="PF13499">
    <property type="entry name" value="EF-hand_7"/>
    <property type="match status" value="1"/>
</dbReference>
<keyword evidence="10" id="KW-0479">Metal-binding</keyword>
<dbReference type="OMA" id="KHQDHPK"/>
<dbReference type="PANTHER" id="PTHR19237:SF22">
    <property type="entry name" value="NUCLEOBINDIN-2"/>
    <property type="match status" value="1"/>
</dbReference>
<dbReference type="PROSITE" id="PS50222">
    <property type="entry name" value="EF_HAND_2"/>
    <property type="match status" value="2"/>
</dbReference>
<comment type="subcellular location">
    <subcellularLocation>
        <location evidence="2">Cytoplasm</location>
    </subcellularLocation>
    <subcellularLocation>
        <location evidence="3">Golgi apparatus</location>
    </subcellularLocation>
    <subcellularLocation>
        <location evidence="1">Membrane</location>
        <topology evidence="1">Peripheral membrane protein</topology>
    </subcellularLocation>
    <subcellularLocation>
        <location evidence="4">Secreted</location>
    </subcellularLocation>
</comment>
<feature type="domain" description="EF-hand" evidence="18">
    <location>
        <begin position="330"/>
        <end position="365"/>
    </location>
</feature>
<dbReference type="GO" id="GO:0016020">
    <property type="term" value="C:membrane"/>
    <property type="evidence" value="ECO:0007669"/>
    <property type="project" value="UniProtKB-SubCell"/>
</dbReference>
<evidence type="ECO:0000256" key="12">
    <source>
        <dbReference type="ARBA" id="ARBA00022737"/>
    </source>
</evidence>
<evidence type="ECO:0000256" key="15">
    <source>
        <dbReference type="ARBA" id="ARBA00023125"/>
    </source>
</evidence>
<keyword evidence="7" id="KW-0964">Secreted</keyword>
<dbReference type="InterPro" id="IPR040250">
    <property type="entry name" value="Nucleobindin"/>
</dbReference>
<dbReference type="InterPro" id="IPR018247">
    <property type="entry name" value="EF_Hand_1_Ca_BS"/>
</dbReference>
<evidence type="ECO:0000256" key="11">
    <source>
        <dbReference type="ARBA" id="ARBA00022729"/>
    </source>
</evidence>
<reference evidence="19" key="1">
    <citation type="submission" date="2025-08" db="UniProtKB">
        <authorList>
            <consortium name="Ensembl"/>
        </authorList>
    </citation>
    <scope>IDENTIFICATION</scope>
</reference>
<feature type="compositionally biased region" description="Polar residues" evidence="17">
    <location>
        <begin position="494"/>
        <end position="507"/>
    </location>
</feature>
<evidence type="ECO:0000259" key="18">
    <source>
        <dbReference type="PROSITE" id="PS50222"/>
    </source>
</evidence>
<evidence type="ECO:0000256" key="8">
    <source>
        <dbReference type="ARBA" id="ARBA00022553"/>
    </source>
</evidence>
<dbReference type="InterPro" id="IPR057576">
    <property type="entry name" value="NUCB1_N"/>
</dbReference>
<evidence type="ECO:0000256" key="7">
    <source>
        <dbReference type="ARBA" id="ARBA00022525"/>
    </source>
</evidence>
<evidence type="ECO:0000256" key="6">
    <source>
        <dbReference type="ARBA" id="ARBA00022490"/>
    </source>
</evidence>
<evidence type="ECO:0000256" key="14">
    <source>
        <dbReference type="ARBA" id="ARBA00023034"/>
    </source>
</evidence>
<keyword evidence="12" id="KW-0677">Repeat</keyword>
<dbReference type="Gene3D" id="1.10.238.10">
    <property type="entry name" value="EF-hand"/>
    <property type="match status" value="1"/>
</dbReference>
<evidence type="ECO:0000256" key="4">
    <source>
        <dbReference type="ARBA" id="ARBA00004613"/>
    </source>
</evidence>
<proteinExistence type="inferred from homology"/>
<organism evidence="19 20">
    <name type="scientific">Gadus morhua</name>
    <name type="common">Atlantic cod</name>
    <dbReference type="NCBI Taxonomy" id="8049"/>
    <lineage>
        <taxon>Eukaryota</taxon>
        <taxon>Metazoa</taxon>
        <taxon>Chordata</taxon>
        <taxon>Craniata</taxon>
        <taxon>Vertebrata</taxon>
        <taxon>Euteleostomi</taxon>
        <taxon>Actinopterygii</taxon>
        <taxon>Neopterygii</taxon>
        <taxon>Teleostei</taxon>
        <taxon>Neoteleostei</taxon>
        <taxon>Acanthomorphata</taxon>
        <taxon>Zeiogadaria</taxon>
        <taxon>Gadariae</taxon>
        <taxon>Gadiformes</taxon>
        <taxon>Gadoidei</taxon>
        <taxon>Gadidae</taxon>
        <taxon>Gadus</taxon>
    </lineage>
</organism>
<feature type="compositionally biased region" description="Basic and acidic residues" evidence="17">
    <location>
        <begin position="514"/>
        <end position="523"/>
    </location>
</feature>
<dbReference type="SMART" id="SM00054">
    <property type="entry name" value="EFh"/>
    <property type="match status" value="2"/>
</dbReference>
<dbReference type="InterPro" id="IPR002048">
    <property type="entry name" value="EF_hand_dom"/>
</dbReference>